<dbReference type="AlphaFoldDB" id="A0A5C4XSN3"/>
<comment type="similarity">
    <text evidence="2 4">Belongs to the trehalose phosphatase family.</text>
</comment>
<dbReference type="GO" id="GO:0004805">
    <property type="term" value="F:trehalose-phosphatase activity"/>
    <property type="evidence" value="ECO:0007669"/>
    <property type="project" value="UniProtKB-EC"/>
</dbReference>
<evidence type="ECO:0000256" key="4">
    <source>
        <dbReference type="RuleBase" id="RU361117"/>
    </source>
</evidence>
<evidence type="ECO:0000313" key="5">
    <source>
        <dbReference type="EMBL" id="TNM66348.1"/>
    </source>
</evidence>
<dbReference type="Gene3D" id="3.30.70.1020">
    <property type="entry name" value="Trehalose-6-phosphate phosphatase related protein, domain 2"/>
    <property type="match status" value="1"/>
</dbReference>
<dbReference type="InterPro" id="IPR003337">
    <property type="entry name" value="Trehalose_PPase"/>
</dbReference>
<dbReference type="InterPro" id="IPR023214">
    <property type="entry name" value="HAD_sf"/>
</dbReference>
<evidence type="ECO:0000313" key="6">
    <source>
        <dbReference type="Proteomes" id="UP000311605"/>
    </source>
</evidence>
<dbReference type="GO" id="GO:0005992">
    <property type="term" value="P:trehalose biosynthetic process"/>
    <property type="evidence" value="ECO:0007669"/>
    <property type="project" value="UniProtKB-UniPathway"/>
</dbReference>
<sequence length="269" mass="28477">MSQQAKSREAQLTSGLTPPGTAVSDLLRDLDRWALFLDIDGTLIDLADTPDGIVVPADLPANLDAVSKKLGGALALVTGRALPYADRLFQPYQFPIAGLHGAERRMSDGAIDCVTSTPEFELLKAGLFSDTAGWDGVLIEDKGAAVGAHYRQAPERQTDLEALMERAAADAGSDFTLQRGKMVIEIRPARASKGEALRSFLDEPPFAGRLPVAIGDDLTDEAMFKTANALGGLSIRIGEATLPDGNATQATMLLSSAAELRDILAGFAR</sequence>
<dbReference type="SUPFAM" id="SSF56784">
    <property type="entry name" value="HAD-like"/>
    <property type="match status" value="1"/>
</dbReference>
<dbReference type="InterPro" id="IPR036412">
    <property type="entry name" value="HAD-like_sf"/>
</dbReference>
<comment type="cofactor">
    <cofactor evidence="4">
        <name>Mg(2+)</name>
        <dbReference type="ChEBI" id="CHEBI:18420"/>
    </cofactor>
</comment>
<dbReference type="NCBIfam" id="TIGR01484">
    <property type="entry name" value="HAD-SF-IIB"/>
    <property type="match status" value="1"/>
</dbReference>
<dbReference type="GO" id="GO:0046872">
    <property type="term" value="F:metal ion binding"/>
    <property type="evidence" value="ECO:0007669"/>
    <property type="project" value="UniProtKB-KW"/>
</dbReference>
<gene>
    <name evidence="5" type="primary">otsB</name>
    <name evidence="5" type="ORF">FHP24_09155</name>
</gene>
<evidence type="ECO:0000256" key="1">
    <source>
        <dbReference type="ARBA" id="ARBA00005199"/>
    </source>
</evidence>
<evidence type="ECO:0000256" key="3">
    <source>
        <dbReference type="ARBA" id="ARBA00022801"/>
    </source>
</evidence>
<keyword evidence="4" id="KW-0460">Magnesium</keyword>
<organism evidence="5 6">
    <name type="scientific">Aliirhizobium smilacinae</name>
    <dbReference type="NCBI Taxonomy" id="1395944"/>
    <lineage>
        <taxon>Bacteria</taxon>
        <taxon>Pseudomonadati</taxon>
        <taxon>Pseudomonadota</taxon>
        <taxon>Alphaproteobacteria</taxon>
        <taxon>Hyphomicrobiales</taxon>
        <taxon>Rhizobiaceae</taxon>
        <taxon>Aliirhizobium</taxon>
    </lineage>
</organism>
<dbReference type="Pfam" id="PF02358">
    <property type="entry name" value="Trehalose_PPase"/>
    <property type="match status" value="1"/>
</dbReference>
<dbReference type="InterPro" id="IPR044651">
    <property type="entry name" value="OTSB-like"/>
</dbReference>
<dbReference type="RefSeq" id="WP_139675694.1">
    <property type="nucleotide sequence ID" value="NZ_VDMN01000001.1"/>
</dbReference>
<dbReference type="Gene3D" id="3.40.50.1000">
    <property type="entry name" value="HAD superfamily/HAD-like"/>
    <property type="match status" value="1"/>
</dbReference>
<evidence type="ECO:0000256" key="2">
    <source>
        <dbReference type="ARBA" id="ARBA00008770"/>
    </source>
</evidence>
<dbReference type="PANTHER" id="PTHR43768">
    <property type="entry name" value="TREHALOSE 6-PHOSPHATE PHOSPHATASE"/>
    <property type="match status" value="1"/>
</dbReference>
<keyword evidence="4" id="KW-0479">Metal-binding</keyword>
<dbReference type="OrthoDB" id="9814913at2"/>
<reference evidence="5 6" key="1">
    <citation type="submission" date="2019-06" db="EMBL/GenBank/DDBJ databases">
        <title>The draft genome of Rhizobium smilacinae PTYR-5.</title>
        <authorList>
            <person name="Liu L."/>
            <person name="Li L."/>
            <person name="Zhang X."/>
        </authorList>
    </citation>
    <scope>NUCLEOTIDE SEQUENCE [LARGE SCALE GENOMIC DNA]</scope>
    <source>
        <strain evidence="5 6">PTYR-5</strain>
    </source>
</reference>
<keyword evidence="6" id="KW-1185">Reference proteome</keyword>
<name>A0A5C4XSN3_9HYPH</name>
<dbReference type="Proteomes" id="UP000311605">
    <property type="component" value="Unassembled WGS sequence"/>
</dbReference>
<proteinExistence type="inferred from homology"/>
<dbReference type="InterPro" id="IPR006379">
    <property type="entry name" value="HAD-SF_hydro_IIB"/>
</dbReference>
<comment type="catalytic activity">
    <reaction evidence="4">
        <text>alpha,alpha-trehalose 6-phosphate + H2O = alpha,alpha-trehalose + phosphate</text>
        <dbReference type="Rhea" id="RHEA:23420"/>
        <dbReference type="ChEBI" id="CHEBI:15377"/>
        <dbReference type="ChEBI" id="CHEBI:16551"/>
        <dbReference type="ChEBI" id="CHEBI:43474"/>
        <dbReference type="ChEBI" id="CHEBI:58429"/>
        <dbReference type="EC" id="3.1.3.12"/>
    </reaction>
</comment>
<protein>
    <recommendedName>
        <fullName evidence="4">Trehalose 6-phosphate phosphatase</fullName>
        <ecNumber evidence="4">3.1.3.12</ecNumber>
    </recommendedName>
</protein>
<keyword evidence="3 4" id="KW-0378">Hydrolase</keyword>
<dbReference type="EMBL" id="VDMN01000001">
    <property type="protein sequence ID" value="TNM66348.1"/>
    <property type="molecule type" value="Genomic_DNA"/>
</dbReference>
<comment type="caution">
    <text evidence="5">The sequence shown here is derived from an EMBL/GenBank/DDBJ whole genome shotgun (WGS) entry which is preliminary data.</text>
</comment>
<accession>A0A5C4XSN3</accession>
<comment type="function">
    <text evidence="4">Removes the phosphate from trehalose 6-phosphate to produce free trehalose.</text>
</comment>
<dbReference type="EC" id="3.1.3.12" evidence="4"/>
<dbReference type="CDD" id="cd01627">
    <property type="entry name" value="HAD_TPP"/>
    <property type="match status" value="1"/>
</dbReference>
<dbReference type="NCBIfam" id="TIGR00685">
    <property type="entry name" value="T6PP"/>
    <property type="match status" value="1"/>
</dbReference>
<dbReference type="UniPathway" id="UPA00299"/>
<dbReference type="PANTHER" id="PTHR43768:SF3">
    <property type="entry name" value="TREHALOSE 6-PHOSPHATE PHOSPHATASE"/>
    <property type="match status" value="1"/>
</dbReference>
<comment type="pathway">
    <text evidence="1 4">Glycan biosynthesis; trehalose biosynthesis.</text>
</comment>